<accession>A0A7J9DB60</accession>
<evidence type="ECO:0000313" key="2">
    <source>
        <dbReference type="Proteomes" id="UP000593568"/>
    </source>
</evidence>
<feature type="non-terminal residue" evidence="1">
    <location>
        <position position="182"/>
    </location>
</feature>
<dbReference type="Proteomes" id="UP000593568">
    <property type="component" value="Unassembled WGS sequence"/>
</dbReference>
<comment type="caution">
    <text evidence="1">The sequence shown here is derived from an EMBL/GenBank/DDBJ whole genome shotgun (WGS) entry which is preliminary data.</text>
</comment>
<dbReference type="EMBL" id="JABEZW010000001">
    <property type="protein sequence ID" value="MBA0757977.1"/>
    <property type="molecule type" value="Genomic_DNA"/>
</dbReference>
<dbReference type="AlphaFoldDB" id="A0A7J9DB60"/>
<proteinExistence type="predicted"/>
<name>A0A7J9DB60_9ROSI</name>
<keyword evidence="2" id="KW-1185">Reference proteome</keyword>
<organism evidence="1 2">
    <name type="scientific">Gossypium trilobum</name>
    <dbReference type="NCBI Taxonomy" id="34281"/>
    <lineage>
        <taxon>Eukaryota</taxon>
        <taxon>Viridiplantae</taxon>
        <taxon>Streptophyta</taxon>
        <taxon>Embryophyta</taxon>
        <taxon>Tracheophyta</taxon>
        <taxon>Spermatophyta</taxon>
        <taxon>Magnoliopsida</taxon>
        <taxon>eudicotyledons</taxon>
        <taxon>Gunneridae</taxon>
        <taxon>Pentapetalae</taxon>
        <taxon>rosids</taxon>
        <taxon>malvids</taxon>
        <taxon>Malvales</taxon>
        <taxon>Malvaceae</taxon>
        <taxon>Malvoideae</taxon>
        <taxon>Gossypium</taxon>
    </lineage>
</organism>
<reference evidence="1 2" key="1">
    <citation type="journal article" date="2019" name="Genome Biol. Evol.">
        <title>Insights into the evolution of the New World diploid cottons (Gossypium, subgenus Houzingenia) based on genome sequencing.</title>
        <authorList>
            <person name="Grover C.E."/>
            <person name="Arick M.A. 2nd"/>
            <person name="Thrash A."/>
            <person name="Conover J.L."/>
            <person name="Sanders W.S."/>
            <person name="Peterson D.G."/>
            <person name="Frelichowski J.E."/>
            <person name="Scheffler J.A."/>
            <person name="Scheffler B.E."/>
            <person name="Wendel J.F."/>
        </authorList>
    </citation>
    <scope>NUCLEOTIDE SEQUENCE [LARGE SCALE GENOMIC DNA]</scope>
    <source>
        <strain evidence="1">8</strain>
        <tissue evidence="1">Leaf</tissue>
    </source>
</reference>
<protein>
    <submittedName>
        <fullName evidence="1">Uncharacterized protein</fullName>
    </submittedName>
</protein>
<gene>
    <name evidence="1" type="ORF">Gotri_021019</name>
</gene>
<feature type="non-terminal residue" evidence="1">
    <location>
        <position position="1"/>
    </location>
</feature>
<evidence type="ECO:0000313" key="1">
    <source>
        <dbReference type="EMBL" id="MBA0757977.1"/>
    </source>
</evidence>
<sequence length="182" mass="20700">FEHKDPTVSISLSNDKAISLHVNPTFVKHPEVKVGLISNVFDPKKHTAVTFQENLDNKSKSKVRVNPLRIPKGHDIVLKVRKRMDIGCAKSKFITVFQEYNREHRPDLISLLDTRVGGDKVDLVIAKLGFQNSHHVEAFSFSSGVWIGWRDSISVEVLQSYPQFVLAKVTDSSFRWPFLVSF</sequence>